<dbReference type="Gene3D" id="3.30.10.20">
    <property type="match status" value="1"/>
</dbReference>
<evidence type="ECO:0000313" key="17">
    <source>
        <dbReference type="Proteomes" id="UP000546642"/>
    </source>
</evidence>
<feature type="region of interest" description="Disordered" evidence="14">
    <location>
        <begin position="666"/>
        <end position="709"/>
    </location>
</feature>
<evidence type="ECO:0000256" key="1">
    <source>
        <dbReference type="ARBA" id="ARBA00007090"/>
    </source>
</evidence>
<dbReference type="PANTHER" id="PTHR32282">
    <property type="entry name" value="BINDING PROTEIN TRANSPEPTIDASE, PUTATIVE-RELATED"/>
    <property type="match status" value="1"/>
</dbReference>
<dbReference type="Gene3D" id="1.10.3810.10">
    <property type="entry name" value="Biosynthetic peptidoglycan transglycosylase-like"/>
    <property type="match status" value="1"/>
</dbReference>
<comment type="catalytic activity">
    <reaction evidence="12">
        <text>Preferential cleavage: (Ac)2-L-Lys-D-Ala-|-D-Ala. Also transpeptidation of peptidyl-alanyl moieties that are N-acyl substituents of D-alanine.</text>
        <dbReference type="EC" id="3.4.16.4"/>
    </reaction>
</comment>
<dbReference type="GO" id="GO:0006508">
    <property type="term" value="P:proteolysis"/>
    <property type="evidence" value="ECO:0007669"/>
    <property type="project" value="UniProtKB-KW"/>
</dbReference>
<evidence type="ECO:0000256" key="3">
    <source>
        <dbReference type="ARBA" id="ARBA00022645"/>
    </source>
</evidence>
<evidence type="ECO:0000256" key="7">
    <source>
        <dbReference type="ARBA" id="ARBA00022801"/>
    </source>
</evidence>
<evidence type="ECO:0000259" key="15">
    <source>
        <dbReference type="PROSITE" id="PS51178"/>
    </source>
</evidence>
<comment type="catalytic activity">
    <reaction evidence="13">
        <text>[GlcNAc-(1-&gt;4)-Mur2Ac(oyl-L-Ala-gamma-D-Glu-L-Lys-D-Ala-D-Ala)](n)-di-trans,octa-cis-undecaprenyl diphosphate + beta-D-GlcNAc-(1-&gt;4)-Mur2Ac(oyl-L-Ala-gamma-D-Glu-L-Lys-D-Ala-D-Ala)-di-trans,octa-cis-undecaprenyl diphosphate = [GlcNAc-(1-&gt;4)-Mur2Ac(oyl-L-Ala-gamma-D-Glu-L-Lys-D-Ala-D-Ala)](n+1)-di-trans,octa-cis-undecaprenyl diphosphate + di-trans,octa-cis-undecaprenyl diphosphate + H(+)</text>
        <dbReference type="Rhea" id="RHEA:23708"/>
        <dbReference type="Rhea" id="RHEA-COMP:9602"/>
        <dbReference type="Rhea" id="RHEA-COMP:9603"/>
        <dbReference type="ChEBI" id="CHEBI:15378"/>
        <dbReference type="ChEBI" id="CHEBI:58405"/>
        <dbReference type="ChEBI" id="CHEBI:60033"/>
        <dbReference type="ChEBI" id="CHEBI:78435"/>
        <dbReference type="EC" id="2.4.99.28"/>
    </reaction>
</comment>
<dbReference type="InterPro" id="IPR012338">
    <property type="entry name" value="Beta-lactam/transpept-like"/>
</dbReference>
<dbReference type="GO" id="GO:0071555">
    <property type="term" value="P:cell wall organization"/>
    <property type="evidence" value="ECO:0007669"/>
    <property type="project" value="UniProtKB-KW"/>
</dbReference>
<evidence type="ECO:0000256" key="12">
    <source>
        <dbReference type="ARBA" id="ARBA00034000"/>
    </source>
</evidence>
<dbReference type="Proteomes" id="UP000546642">
    <property type="component" value="Unassembled WGS sequence"/>
</dbReference>
<evidence type="ECO:0000256" key="10">
    <source>
        <dbReference type="ARBA" id="ARBA00023268"/>
    </source>
</evidence>
<comment type="similarity">
    <text evidence="2">In the N-terminal section; belongs to the glycosyltransferase 51 family.</text>
</comment>
<dbReference type="AlphaFoldDB" id="A0A7W9YL54"/>
<dbReference type="GO" id="GO:0009252">
    <property type="term" value="P:peptidoglycan biosynthetic process"/>
    <property type="evidence" value="ECO:0007669"/>
    <property type="project" value="UniProtKB-KW"/>
</dbReference>
<dbReference type="RefSeq" id="WP_184078046.1">
    <property type="nucleotide sequence ID" value="NZ_JACHDS010000001.1"/>
</dbReference>
<dbReference type="GO" id="GO:0008360">
    <property type="term" value="P:regulation of cell shape"/>
    <property type="evidence" value="ECO:0007669"/>
    <property type="project" value="UniProtKB-KW"/>
</dbReference>
<dbReference type="GO" id="GO:0008658">
    <property type="term" value="F:penicillin binding"/>
    <property type="evidence" value="ECO:0007669"/>
    <property type="project" value="InterPro"/>
</dbReference>
<evidence type="ECO:0000256" key="13">
    <source>
        <dbReference type="ARBA" id="ARBA00049902"/>
    </source>
</evidence>
<dbReference type="Pfam" id="PF00912">
    <property type="entry name" value="Transgly"/>
    <property type="match status" value="1"/>
</dbReference>
<dbReference type="InterPro" id="IPR023346">
    <property type="entry name" value="Lysozyme-like_dom_sf"/>
</dbReference>
<dbReference type="Gene3D" id="3.40.710.10">
    <property type="entry name" value="DD-peptidase/beta-lactamase superfamily"/>
    <property type="match status" value="1"/>
</dbReference>
<dbReference type="PANTHER" id="PTHR32282:SF33">
    <property type="entry name" value="PEPTIDOGLYCAN GLYCOSYLTRANSFERASE"/>
    <property type="match status" value="1"/>
</dbReference>
<keyword evidence="5" id="KW-0328">Glycosyltransferase</keyword>
<keyword evidence="10" id="KW-0511">Multifunctional enzyme</keyword>
<evidence type="ECO:0000256" key="5">
    <source>
        <dbReference type="ARBA" id="ARBA00022676"/>
    </source>
</evidence>
<name>A0A7W9YL54_9ACTN</name>
<dbReference type="Pfam" id="PF00905">
    <property type="entry name" value="Transpeptidase"/>
    <property type="match status" value="1"/>
</dbReference>
<evidence type="ECO:0000256" key="8">
    <source>
        <dbReference type="ARBA" id="ARBA00022960"/>
    </source>
</evidence>
<comment type="caution">
    <text evidence="16">The sequence shown here is derived from an EMBL/GenBank/DDBJ whole genome shotgun (WGS) entry which is preliminary data.</text>
</comment>
<feature type="region of interest" description="Disordered" evidence="14">
    <location>
        <begin position="361"/>
        <end position="389"/>
    </location>
</feature>
<dbReference type="GO" id="GO:0009002">
    <property type="term" value="F:serine-type D-Ala-D-Ala carboxypeptidase activity"/>
    <property type="evidence" value="ECO:0007669"/>
    <property type="project" value="UniProtKB-EC"/>
</dbReference>
<evidence type="ECO:0000256" key="11">
    <source>
        <dbReference type="ARBA" id="ARBA00023316"/>
    </source>
</evidence>
<accession>A0A7W9YL54</accession>
<evidence type="ECO:0000256" key="9">
    <source>
        <dbReference type="ARBA" id="ARBA00022984"/>
    </source>
</evidence>
<evidence type="ECO:0000256" key="14">
    <source>
        <dbReference type="SAM" id="MobiDB-lite"/>
    </source>
</evidence>
<proteinExistence type="inferred from homology"/>
<reference evidence="16 17" key="1">
    <citation type="submission" date="2020-08" db="EMBL/GenBank/DDBJ databases">
        <title>Sequencing the genomes of 1000 actinobacteria strains.</title>
        <authorList>
            <person name="Klenk H.-P."/>
        </authorList>
    </citation>
    <scope>NUCLEOTIDE SEQUENCE [LARGE SCALE GENOMIC DNA]</scope>
    <source>
        <strain evidence="16 17">DSM 46659</strain>
    </source>
</reference>
<gene>
    <name evidence="16" type="ORF">HNR23_004238</name>
</gene>
<keyword evidence="6" id="KW-0808">Transferase</keyword>
<dbReference type="FunFam" id="1.10.3810.10:FF:000001">
    <property type="entry name" value="Penicillin-binding protein 1A"/>
    <property type="match status" value="1"/>
</dbReference>
<evidence type="ECO:0000313" key="16">
    <source>
        <dbReference type="EMBL" id="MBB6174178.1"/>
    </source>
</evidence>
<dbReference type="EMBL" id="JACHDS010000001">
    <property type="protein sequence ID" value="MBB6174178.1"/>
    <property type="molecule type" value="Genomic_DNA"/>
</dbReference>
<dbReference type="SMART" id="SM00740">
    <property type="entry name" value="PASTA"/>
    <property type="match status" value="1"/>
</dbReference>
<dbReference type="SUPFAM" id="SSF56601">
    <property type="entry name" value="beta-lactamase/transpeptidase-like"/>
    <property type="match status" value="1"/>
</dbReference>
<dbReference type="InterPro" id="IPR001264">
    <property type="entry name" value="Glyco_trans_51"/>
</dbReference>
<dbReference type="GO" id="GO:0008955">
    <property type="term" value="F:peptidoglycan glycosyltransferase activity"/>
    <property type="evidence" value="ECO:0007669"/>
    <property type="project" value="UniProtKB-EC"/>
</dbReference>
<organism evidence="16 17">
    <name type="scientific">Nocardiopsis mwathae</name>
    <dbReference type="NCBI Taxonomy" id="1472723"/>
    <lineage>
        <taxon>Bacteria</taxon>
        <taxon>Bacillati</taxon>
        <taxon>Actinomycetota</taxon>
        <taxon>Actinomycetes</taxon>
        <taxon>Streptosporangiales</taxon>
        <taxon>Nocardiopsidaceae</taxon>
        <taxon>Nocardiopsis</taxon>
    </lineage>
</organism>
<feature type="domain" description="PASTA" evidence="15">
    <location>
        <begin position="702"/>
        <end position="767"/>
    </location>
</feature>
<dbReference type="PROSITE" id="PS51178">
    <property type="entry name" value="PASTA"/>
    <property type="match status" value="1"/>
</dbReference>
<keyword evidence="9" id="KW-0573">Peptidoglycan synthesis</keyword>
<evidence type="ECO:0000256" key="2">
    <source>
        <dbReference type="ARBA" id="ARBA00007739"/>
    </source>
</evidence>
<dbReference type="InterPro" id="IPR005543">
    <property type="entry name" value="PASTA_dom"/>
</dbReference>
<keyword evidence="11" id="KW-0961">Cell wall biogenesis/degradation</keyword>
<comment type="similarity">
    <text evidence="1">In the C-terminal section; belongs to the transpeptidase family.</text>
</comment>
<evidence type="ECO:0000256" key="6">
    <source>
        <dbReference type="ARBA" id="ARBA00022679"/>
    </source>
</evidence>
<dbReference type="SUPFAM" id="SSF53955">
    <property type="entry name" value="Lysozyme-like"/>
    <property type="match status" value="1"/>
</dbReference>
<dbReference type="GO" id="GO:0030288">
    <property type="term" value="C:outer membrane-bounded periplasmic space"/>
    <property type="evidence" value="ECO:0007669"/>
    <property type="project" value="TreeGrafter"/>
</dbReference>
<keyword evidence="7" id="KW-0378">Hydrolase</keyword>
<protein>
    <submittedName>
        <fullName evidence="16">Membrane peptidoglycan carboxypeptidase</fullName>
    </submittedName>
</protein>
<dbReference type="InterPro" id="IPR036950">
    <property type="entry name" value="PBP_transglycosylase"/>
</dbReference>
<dbReference type="Pfam" id="PF03793">
    <property type="entry name" value="PASTA"/>
    <property type="match status" value="1"/>
</dbReference>
<evidence type="ECO:0000256" key="4">
    <source>
        <dbReference type="ARBA" id="ARBA00022670"/>
    </source>
</evidence>
<keyword evidence="4" id="KW-0645">Protease</keyword>
<dbReference type="InterPro" id="IPR050396">
    <property type="entry name" value="Glycosyltr_51/Transpeptidase"/>
</dbReference>
<dbReference type="InterPro" id="IPR001460">
    <property type="entry name" value="PCN-bd_Tpept"/>
</dbReference>
<keyword evidence="17" id="KW-1185">Reference proteome</keyword>
<keyword evidence="3 16" id="KW-0121">Carboxypeptidase</keyword>
<keyword evidence="8" id="KW-0133">Cell shape</keyword>
<dbReference type="CDD" id="cd06577">
    <property type="entry name" value="PASTA_pknB"/>
    <property type="match status" value="1"/>
</dbReference>
<sequence>MLQKIGQLVGVGVIAGVLVAALALPAVGGLGITARNVATGFLNMPSELETPPPPQRSVIYDRNGETIAEIFDQNRELVELDDMAPVMREAMIAIEDSRFYEHGGIDISGTFRAALRTLSGSTQGGSSLTQQYVKNVLIESATSQAEQEAARETSIARKVRELRFAIALEQRVGKDDILEGYLNIAYFGDGAYGVESAAQHFFGVSAAELNLEQSAALAGAVRYPYLYNLRLNPDDGKERRDVVLDRMAQTGAISEEEAEEAKAKDLELDVSTPSNGCMPSDQPYFCDYVVQEIEKNEQFGKNETERARWLRTAGLKIHTTLDVDMQEAAQDAVDKWVPRKNESRKVAAEVLIEPGTGEIRGMAQSRNYGPDESKLGETSINFSTDSDRGGSTGFQAGSTFKAITLAAALEQGKGFGTSFSSGNSTTITGQRNCDGGVLAPWPVKNAGDTKGGTSNNMISGTKGSVNTYFAQLQKSVGLCNVIEMAEKLGIQRADGQSFDNPRTQGNNSFTLGSEEVSPMAVANAYATFASGGVYCKPQAITSIEDQQSGKTIELDSDCERVIDEDVANGVSYLLSQTFKGGTTTGLEIGRPAAAKTGTTDGSAAAWFAGYTPNLASAVFVGDPRGPQNYPLRNVTIGDRSYGAVYGATIPGPIWKETMSKAVKDLPEEKFPAPPGKFGSRSEPSPSRDDDDADTTPASNATGEGGVPNVLGQQESAAVRALEDAGYSVSVSNTRIRSTHPEGTVAAVNPDPGTSLPPGATVNVFLSNGGGAGRATTVPDGHVWRPGTGPVLAPAMTRFTGHDAP</sequence>